<feature type="transmembrane region" description="Helical" evidence="1">
    <location>
        <begin position="225"/>
        <end position="245"/>
    </location>
</feature>
<organism evidence="2">
    <name type="scientific">Mesocestoides corti</name>
    <name type="common">Flatworm</name>
    <dbReference type="NCBI Taxonomy" id="53468"/>
    <lineage>
        <taxon>Eukaryota</taxon>
        <taxon>Metazoa</taxon>
        <taxon>Spiralia</taxon>
        <taxon>Lophotrochozoa</taxon>
        <taxon>Platyhelminthes</taxon>
        <taxon>Cestoda</taxon>
        <taxon>Eucestoda</taxon>
        <taxon>Cyclophyllidea</taxon>
        <taxon>Mesocestoididae</taxon>
        <taxon>Mesocestoides</taxon>
    </lineage>
</organism>
<feature type="transmembrane region" description="Helical" evidence="1">
    <location>
        <begin position="201"/>
        <end position="219"/>
    </location>
</feature>
<feature type="transmembrane region" description="Helical" evidence="1">
    <location>
        <begin position="284"/>
        <end position="307"/>
    </location>
</feature>
<reference evidence="2" key="1">
    <citation type="submission" date="2019-11" db="UniProtKB">
        <authorList>
            <consortium name="WormBaseParasite"/>
        </authorList>
    </citation>
    <scope>IDENTIFICATION</scope>
</reference>
<dbReference type="InterPro" id="IPR037185">
    <property type="entry name" value="EmrE-like"/>
</dbReference>
<sequence length="472" mass="52765">PKKLGKLLSSRTRRFQERSCGSLDDPPTNASTSSITFDRRLQVRRPALQTVKVTPLEVLQRIRRGLKQTVVFVCTCFSFALVMNVFLCAVKWFYRLPDNSTTPSQANSTHLEDVVDTPALLVYLLSSSLILLIPISMAASMCIERKTQNPSVLILDYVFHLTDGNPNWLVVVFRSCGLNMLWTAYLYCIVRSLRRISVTDMAAIICILPPYSYLFSWILVPKKFVAFRIIALILASCGMIFLTYFDPNNISSKVLAICGVVLQSLFTTVRRNLIKDPTMPRTTAFYGCLGLTHSLLTWPLFVCTSVLSSLEPIVWSKFPWLPFLVVALSAGGNLILHELSLLANGNALFRLEILGIFLVAVGHDIYWRGDLSYFDKVRITSTVLIVGGGLITALPTRLYEKIEDWVQRRRSPLGTYRAPPERRTPSGQPMKLRVSSVESTGSRVSLAARTLLRSSSVSSGRPSSHQLVTGIH</sequence>
<dbReference type="PANTHER" id="PTHR19346">
    <property type="entry name" value="SUGAR PHOSPHATE TRANSPORTER DOMAIN-CONTAINING PROTEIN"/>
    <property type="match status" value="1"/>
</dbReference>
<feature type="transmembrane region" description="Helical" evidence="1">
    <location>
        <begin position="120"/>
        <end position="143"/>
    </location>
</feature>
<feature type="transmembrane region" description="Helical" evidence="1">
    <location>
        <begin position="348"/>
        <end position="367"/>
    </location>
</feature>
<evidence type="ECO:0000256" key="1">
    <source>
        <dbReference type="SAM" id="Phobius"/>
    </source>
</evidence>
<dbReference type="AlphaFoldDB" id="A0A5K3FFC4"/>
<protein>
    <submittedName>
        <fullName evidence="2">EamA domain-containing protein</fullName>
    </submittedName>
</protein>
<dbReference type="SUPFAM" id="SSF103481">
    <property type="entry name" value="Multidrug resistance efflux transporter EmrE"/>
    <property type="match status" value="1"/>
</dbReference>
<keyword evidence="1" id="KW-0812">Transmembrane</keyword>
<evidence type="ECO:0000313" key="2">
    <source>
        <dbReference type="WBParaSite" id="MCU_006975-RB"/>
    </source>
</evidence>
<accession>A0A5K3FFC4</accession>
<feature type="transmembrane region" description="Helical" evidence="1">
    <location>
        <begin position="379"/>
        <end position="399"/>
    </location>
</feature>
<proteinExistence type="predicted"/>
<feature type="transmembrane region" description="Helical" evidence="1">
    <location>
        <begin position="70"/>
        <end position="94"/>
    </location>
</feature>
<keyword evidence="1" id="KW-0472">Membrane</keyword>
<dbReference type="InterPro" id="IPR026505">
    <property type="entry name" value="Solute_c_fam_35_mem_F3/F4"/>
</dbReference>
<dbReference type="WBParaSite" id="MCU_006975-RB">
    <property type="protein sequence ID" value="MCU_006975-RB"/>
    <property type="gene ID" value="MCU_006975"/>
</dbReference>
<keyword evidence="1" id="KW-1133">Transmembrane helix</keyword>
<dbReference type="PANTHER" id="PTHR19346:SF4">
    <property type="entry name" value="SUGAR PHOSPHATE TRANSPORTER DOMAIN-CONTAINING PROTEIN"/>
    <property type="match status" value="1"/>
</dbReference>
<name>A0A5K3FFC4_MESCO</name>
<feature type="transmembrane region" description="Helical" evidence="1">
    <location>
        <begin position="319"/>
        <end position="336"/>
    </location>
</feature>